<dbReference type="OrthoDB" id="7464126at2759"/>
<feature type="domain" description="Nephrocystin 3-like N-terminal" evidence="5">
    <location>
        <begin position="303"/>
        <end position="472"/>
    </location>
</feature>
<dbReference type="SUPFAM" id="SSF52540">
    <property type="entry name" value="P-loop containing nucleoside triphosphate hydrolases"/>
    <property type="match status" value="1"/>
</dbReference>
<evidence type="ECO:0000259" key="4">
    <source>
        <dbReference type="Pfam" id="PF17100"/>
    </source>
</evidence>
<reference evidence="6" key="1">
    <citation type="journal article" date="2021" name="Nat. Commun.">
        <title>Genetic determinants of endophytism in the Arabidopsis root mycobiome.</title>
        <authorList>
            <person name="Mesny F."/>
            <person name="Miyauchi S."/>
            <person name="Thiergart T."/>
            <person name="Pickel B."/>
            <person name="Atanasova L."/>
            <person name="Karlsson M."/>
            <person name="Huettel B."/>
            <person name="Barry K.W."/>
            <person name="Haridas S."/>
            <person name="Chen C."/>
            <person name="Bauer D."/>
            <person name="Andreopoulos W."/>
            <person name="Pangilinan J."/>
            <person name="LaButti K."/>
            <person name="Riley R."/>
            <person name="Lipzen A."/>
            <person name="Clum A."/>
            <person name="Drula E."/>
            <person name="Henrissat B."/>
            <person name="Kohler A."/>
            <person name="Grigoriev I.V."/>
            <person name="Martin F.M."/>
            <person name="Hacquard S."/>
        </authorList>
    </citation>
    <scope>NUCLEOTIDE SEQUENCE</scope>
    <source>
        <strain evidence="6">MPI-CAGE-CH-0243</strain>
    </source>
</reference>
<evidence type="ECO:0000259" key="5">
    <source>
        <dbReference type="Pfam" id="PF24883"/>
    </source>
</evidence>
<gene>
    <name evidence="6" type="ORF">B0J11DRAFT_203630</name>
</gene>
<dbReference type="InterPro" id="IPR031359">
    <property type="entry name" value="NACHT_N"/>
</dbReference>
<keyword evidence="2" id="KW-0040">ANK repeat</keyword>
<feature type="region of interest" description="Disordered" evidence="3">
    <location>
        <begin position="28"/>
        <end position="47"/>
    </location>
</feature>
<dbReference type="InterPro" id="IPR036770">
    <property type="entry name" value="Ankyrin_rpt-contain_sf"/>
</dbReference>
<feature type="repeat" description="ANK" evidence="2">
    <location>
        <begin position="1381"/>
        <end position="1406"/>
    </location>
</feature>
<name>A0A9P9D108_9PLEO</name>
<dbReference type="Pfam" id="PF12796">
    <property type="entry name" value="Ank_2"/>
    <property type="match status" value="2"/>
</dbReference>
<evidence type="ECO:0000313" key="7">
    <source>
        <dbReference type="Proteomes" id="UP000700596"/>
    </source>
</evidence>
<dbReference type="SUPFAM" id="SSF48403">
    <property type="entry name" value="Ankyrin repeat"/>
    <property type="match status" value="2"/>
</dbReference>
<dbReference type="Pfam" id="PF17100">
    <property type="entry name" value="NACHT_N"/>
    <property type="match status" value="1"/>
</dbReference>
<comment type="caution">
    <text evidence="6">The sequence shown here is derived from an EMBL/GenBank/DDBJ whole genome shotgun (WGS) entry which is preliminary data.</text>
</comment>
<evidence type="ECO:0000256" key="3">
    <source>
        <dbReference type="SAM" id="MobiDB-lite"/>
    </source>
</evidence>
<dbReference type="Pfam" id="PF24883">
    <property type="entry name" value="NPHP3_N"/>
    <property type="match status" value="1"/>
</dbReference>
<dbReference type="EMBL" id="JAGMWT010000027">
    <property type="protein sequence ID" value="KAH7110527.1"/>
    <property type="molecule type" value="Genomic_DNA"/>
</dbReference>
<dbReference type="PANTHER" id="PTHR10039">
    <property type="entry name" value="AMELOGENIN"/>
    <property type="match status" value="1"/>
</dbReference>
<feature type="domain" description="NWD NACHT-NTPase N-terminal" evidence="4">
    <location>
        <begin position="78"/>
        <end position="221"/>
    </location>
</feature>
<dbReference type="PROSITE" id="PS50297">
    <property type="entry name" value="ANK_REP_REGION"/>
    <property type="match status" value="3"/>
</dbReference>
<dbReference type="Gene3D" id="3.40.50.300">
    <property type="entry name" value="P-loop containing nucleotide triphosphate hydrolases"/>
    <property type="match status" value="1"/>
</dbReference>
<dbReference type="Proteomes" id="UP000700596">
    <property type="component" value="Unassembled WGS sequence"/>
</dbReference>
<evidence type="ECO:0000313" key="6">
    <source>
        <dbReference type="EMBL" id="KAH7110527.1"/>
    </source>
</evidence>
<protein>
    <recommendedName>
        <fullName evidence="8">NACHT domain-containing protein</fullName>
    </recommendedName>
</protein>
<keyword evidence="7" id="KW-1185">Reference proteome</keyword>
<sequence>MADSTHERYKLTRDLWAEALETLPEDDRKHISIPSPSLTTSPAATDSPKPALAVLQEVEALKTKCQDKRWSFLFRGKKVVVRDVLDKITKWIKTYQDVADWIVGLDVSGHASMPWACVKFFIEIAGKDFKKYGSMLIGMEYVAREIHFYTLFEVVYLTRSSEARDQLADILVKTYAKLFGFLAEAKGYYGEHTITRFAKAIFNEGGVDAMISSVDSERAHIEQNARLIDKQDSDENALSMSKSHQDLAQKLENWKVPLENIATDVSEISDHVRASERINILKWISPIPFASHHDRARDGRLTGTGQWLLNENAFGQWDSTELPPVLWLHGIPGAGKTKLTSLVVDHVSKSIEPSVDALVYFYCTRDTAEPERAEPGQILRCLARQLAYYQPSSTIRTDAVERYEAFTLGGTQARDLGIDDTLNLIAELAADLASLTVIIDALDECNDIPALLGHFGTIMGRHERVRLFLTSRDDKAMLEWLKTIPHQEILIGQNSGDINSFVRSEVEKSPKLTQLFSGNVSPDLKDKVIQILTDGAQGMFRWVSLQLQRITGPGINTEEDVLNALSEPLEGLAAVYGKIYEQINHSGSESKALAERALKLLTCCLQPLSTTSFLAAISLPKEPSLDAGALGTLCCNLVVEDKELGIFRFPHQSVREYLEDRPDYAVPDINAVAAQICLSYLTKPKLVGRSVRGTVSTVPKNFDPLSEGQHNLHDYAALFWPLHIQRAGNLRQSSEIPALITSFLLRRRANPTFASWMKDARSLSRDIQWSGSAQTKIYWDLRNALDACFCEPPNPWFVACVFGIPEVIENGLPPPQIMHNENGLRPLHLACSYRNSEVVQRLLSKGEDLDGKDIYGHTPLFHAVPDVKITQLLLDHNNDVEVSEEIILKVIRESVRFSEEDGIGLLEQLLKRGGEASITEDMIESAASSGGGKLIAWLLDQDIDMEITQSVLRNAAMWSSTTVLRYLHEIEPDLRATPDMLAATAANCGEEALEALLDMFDEPRIPVEVLRRAASNSTIKMLDIIFREDPDMEIPQDILQIVAKNRNHGAKMTEYLLKRKPDLDVTWNSLLCAAANTTSEQAVGVTKLLLAHDPTLDIKESVLRTAARYGNKDMLRCLLDHQPALQISQELVDFAARNWIPGQGECAIDLLLERNPNAVVDMDLVIAAAARVNKPEFELLWNKSDQPKVTQDLLIAASSTYYPDVLEFLLGKDLAIIPSEECFQNPLKGESSAAKQILDLLLRRSKDFVPSEATYSAAIEGNSETSVYFLGKFKTLAPTVQTWKNAACLDDENARGGCTVLRILWGRGLRPANMAALVESAARKGNVASVEFLLEQNAIEGMKERWLPIAQLMQATAERPTKMVRDLLDKGIDPDTKSDVDGRTPLLMAALLGREEVVAMLLETNAVDIETKEFEFGRTPLMCAAEQGHTEVVRLLLEKGADKSVTDAQGKTAFTLAKESSLGNDVAEILQ</sequence>
<feature type="compositionally biased region" description="Low complexity" evidence="3">
    <location>
        <begin position="32"/>
        <end position="47"/>
    </location>
</feature>
<dbReference type="Gene3D" id="1.25.40.20">
    <property type="entry name" value="Ankyrin repeat-containing domain"/>
    <property type="match status" value="3"/>
</dbReference>
<evidence type="ECO:0000256" key="1">
    <source>
        <dbReference type="ARBA" id="ARBA00022737"/>
    </source>
</evidence>
<organism evidence="6 7">
    <name type="scientific">Dendryphion nanum</name>
    <dbReference type="NCBI Taxonomy" id="256645"/>
    <lineage>
        <taxon>Eukaryota</taxon>
        <taxon>Fungi</taxon>
        <taxon>Dikarya</taxon>
        <taxon>Ascomycota</taxon>
        <taxon>Pezizomycotina</taxon>
        <taxon>Dothideomycetes</taxon>
        <taxon>Pleosporomycetidae</taxon>
        <taxon>Pleosporales</taxon>
        <taxon>Torulaceae</taxon>
        <taxon>Dendryphion</taxon>
    </lineage>
</organism>
<evidence type="ECO:0008006" key="8">
    <source>
        <dbReference type="Google" id="ProtNLM"/>
    </source>
</evidence>
<keyword evidence="1" id="KW-0677">Repeat</keyword>
<accession>A0A9P9D108</accession>
<dbReference type="SMART" id="SM00248">
    <property type="entry name" value="ANK"/>
    <property type="match status" value="5"/>
</dbReference>
<feature type="repeat" description="ANK" evidence="2">
    <location>
        <begin position="1416"/>
        <end position="1448"/>
    </location>
</feature>
<dbReference type="PRINTS" id="PR01415">
    <property type="entry name" value="ANKYRIN"/>
</dbReference>
<dbReference type="PANTHER" id="PTHR10039:SF15">
    <property type="entry name" value="NACHT DOMAIN-CONTAINING PROTEIN"/>
    <property type="match status" value="1"/>
</dbReference>
<evidence type="ECO:0000256" key="2">
    <source>
        <dbReference type="PROSITE-ProRule" id="PRU00023"/>
    </source>
</evidence>
<dbReference type="InterPro" id="IPR002110">
    <property type="entry name" value="Ankyrin_rpt"/>
</dbReference>
<dbReference type="PROSITE" id="PS50088">
    <property type="entry name" value="ANK_REPEAT"/>
    <property type="match status" value="3"/>
</dbReference>
<dbReference type="InterPro" id="IPR027417">
    <property type="entry name" value="P-loop_NTPase"/>
</dbReference>
<feature type="repeat" description="ANK" evidence="2">
    <location>
        <begin position="822"/>
        <end position="854"/>
    </location>
</feature>
<proteinExistence type="predicted"/>
<dbReference type="InterPro" id="IPR056884">
    <property type="entry name" value="NPHP3-like_N"/>
</dbReference>